<dbReference type="GO" id="GO:0006426">
    <property type="term" value="P:glycyl-tRNA aminoacylation"/>
    <property type="evidence" value="ECO:0007669"/>
    <property type="project" value="InterPro"/>
</dbReference>
<comment type="catalytic activity">
    <reaction evidence="8">
        <text>tRNA(Gly) + glycine + ATP = glycyl-tRNA(Gly) + AMP + diphosphate</text>
        <dbReference type="Rhea" id="RHEA:16013"/>
        <dbReference type="Rhea" id="RHEA-COMP:9664"/>
        <dbReference type="Rhea" id="RHEA-COMP:9683"/>
        <dbReference type="ChEBI" id="CHEBI:30616"/>
        <dbReference type="ChEBI" id="CHEBI:33019"/>
        <dbReference type="ChEBI" id="CHEBI:57305"/>
        <dbReference type="ChEBI" id="CHEBI:78442"/>
        <dbReference type="ChEBI" id="CHEBI:78522"/>
        <dbReference type="ChEBI" id="CHEBI:456215"/>
        <dbReference type="EC" id="6.1.1.14"/>
    </reaction>
</comment>
<dbReference type="GO" id="GO:0005524">
    <property type="term" value="F:ATP binding"/>
    <property type="evidence" value="ECO:0007669"/>
    <property type="project" value="UniProtKB-KW"/>
</dbReference>
<evidence type="ECO:0000256" key="3">
    <source>
        <dbReference type="ARBA" id="ARBA00022598"/>
    </source>
</evidence>
<organism evidence="10 11">
    <name type="scientific">Tagetes erecta</name>
    <name type="common">African marigold</name>
    <dbReference type="NCBI Taxonomy" id="13708"/>
    <lineage>
        <taxon>Eukaryota</taxon>
        <taxon>Viridiplantae</taxon>
        <taxon>Streptophyta</taxon>
        <taxon>Embryophyta</taxon>
        <taxon>Tracheophyta</taxon>
        <taxon>Spermatophyta</taxon>
        <taxon>Magnoliopsida</taxon>
        <taxon>eudicotyledons</taxon>
        <taxon>Gunneridae</taxon>
        <taxon>Pentapetalae</taxon>
        <taxon>asterids</taxon>
        <taxon>campanulids</taxon>
        <taxon>Asterales</taxon>
        <taxon>Asteraceae</taxon>
        <taxon>Asteroideae</taxon>
        <taxon>Heliantheae alliance</taxon>
        <taxon>Tageteae</taxon>
        <taxon>Tagetes</taxon>
    </lineage>
</organism>
<dbReference type="InterPro" id="IPR045864">
    <property type="entry name" value="aa-tRNA-synth_II/BPL/LPL"/>
</dbReference>
<dbReference type="GO" id="GO:0004820">
    <property type="term" value="F:glycine-tRNA ligase activity"/>
    <property type="evidence" value="ECO:0007669"/>
    <property type="project" value="UniProtKB-EC"/>
</dbReference>
<feature type="signal peptide" evidence="9">
    <location>
        <begin position="1"/>
        <end position="22"/>
    </location>
</feature>
<reference evidence="10" key="1">
    <citation type="journal article" date="2023" name="bioRxiv">
        <title>Improved chromosome-level genome assembly for marigold (Tagetes erecta).</title>
        <authorList>
            <person name="Jiang F."/>
            <person name="Yuan L."/>
            <person name="Wang S."/>
            <person name="Wang H."/>
            <person name="Xu D."/>
            <person name="Wang A."/>
            <person name="Fan W."/>
        </authorList>
    </citation>
    <scope>NUCLEOTIDE SEQUENCE</scope>
    <source>
        <strain evidence="10">WSJ</strain>
        <tissue evidence="10">Leaf</tissue>
    </source>
</reference>
<keyword evidence="4" id="KW-0547">Nucleotide-binding</keyword>
<evidence type="ECO:0000256" key="9">
    <source>
        <dbReference type="SAM" id="SignalP"/>
    </source>
</evidence>
<evidence type="ECO:0000256" key="6">
    <source>
        <dbReference type="ARBA" id="ARBA00022917"/>
    </source>
</evidence>
<proteinExistence type="inferred from homology"/>
<dbReference type="Gene3D" id="1.20.58.180">
    <property type="entry name" value="Class II aaRS and biotin synthetases, domain 2"/>
    <property type="match status" value="1"/>
</dbReference>
<protein>
    <recommendedName>
        <fullName evidence="2">glycine--tRNA ligase</fullName>
        <ecNumber evidence="2">6.1.1.14</ecNumber>
    </recommendedName>
</protein>
<dbReference type="PANTHER" id="PTHR30075:SF2">
    <property type="entry name" value="GLYCINE--TRNA LIGASE, CHLOROPLASTIC_MITOCHONDRIAL 2"/>
    <property type="match status" value="1"/>
</dbReference>
<evidence type="ECO:0000256" key="4">
    <source>
        <dbReference type="ARBA" id="ARBA00022741"/>
    </source>
</evidence>
<dbReference type="EMBL" id="JAUHHV010000004">
    <property type="protein sequence ID" value="KAK1428019.1"/>
    <property type="molecule type" value="Genomic_DNA"/>
</dbReference>
<keyword evidence="11" id="KW-1185">Reference proteome</keyword>
<dbReference type="EC" id="6.1.1.14" evidence="2"/>
<dbReference type="InterPro" id="IPR006194">
    <property type="entry name" value="Gly-tRNA-synth_heterodimer"/>
</dbReference>
<evidence type="ECO:0000256" key="8">
    <source>
        <dbReference type="ARBA" id="ARBA00047937"/>
    </source>
</evidence>
<feature type="chain" id="PRO_5041951315" description="glycine--tRNA ligase" evidence="9">
    <location>
        <begin position="23"/>
        <end position="147"/>
    </location>
</feature>
<keyword evidence="3" id="KW-0436">Ligase</keyword>
<dbReference type="GO" id="GO:0005739">
    <property type="term" value="C:mitochondrion"/>
    <property type="evidence" value="ECO:0007669"/>
    <property type="project" value="TreeGrafter"/>
</dbReference>
<comment type="caution">
    <text evidence="10">The sequence shown here is derived from an EMBL/GenBank/DDBJ whole genome shotgun (WGS) entry which is preliminary data.</text>
</comment>
<keyword evidence="9" id="KW-0732">Signal</keyword>
<dbReference type="AlphaFoldDB" id="A0AAD8KSS2"/>
<evidence type="ECO:0000256" key="2">
    <source>
        <dbReference type="ARBA" id="ARBA00012829"/>
    </source>
</evidence>
<evidence type="ECO:0000256" key="1">
    <source>
        <dbReference type="ARBA" id="ARBA00008226"/>
    </source>
</evidence>
<dbReference type="GO" id="GO:0009570">
    <property type="term" value="C:chloroplast stroma"/>
    <property type="evidence" value="ECO:0007669"/>
    <property type="project" value="TreeGrafter"/>
</dbReference>
<dbReference type="SUPFAM" id="SSF55681">
    <property type="entry name" value="Class II aaRS and biotin synthetases"/>
    <property type="match status" value="1"/>
</dbReference>
<dbReference type="Proteomes" id="UP001229421">
    <property type="component" value="Unassembled WGS sequence"/>
</dbReference>
<keyword evidence="7" id="KW-0030">Aminoacyl-tRNA synthetase</keyword>
<keyword evidence="5" id="KW-0067">ATP-binding</keyword>
<keyword evidence="6" id="KW-0648">Protein biosynthesis</keyword>
<dbReference type="InterPro" id="IPR002310">
    <property type="entry name" value="Gly-tRNA_ligase_asu"/>
</dbReference>
<dbReference type="Pfam" id="PF02091">
    <property type="entry name" value="tRNA-synt_2e"/>
    <property type="match status" value="1"/>
</dbReference>
<name>A0AAD8KSS2_TARER</name>
<sequence>MVTTSHFSQIWIIIFIVNRTVTTSHFWPRSVGDELDPLISTQSAVNRSGDESGRNECILSRACQCGSFSETFDFFEAEARALLDLGLAVPAYDQLLNTSHAFNILDSRGFDGVTERACIKNESRGASVGSVQFDLISTLEYHSYAII</sequence>
<gene>
    <name evidence="10" type="ORF">QVD17_16844</name>
</gene>
<evidence type="ECO:0000256" key="5">
    <source>
        <dbReference type="ARBA" id="ARBA00022840"/>
    </source>
</evidence>
<accession>A0AAD8KSS2</accession>
<comment type="similarity">
    <text evidence="1">Belongs to the class-II aminoacyl-tRNA synthetase family.</text>
</comment>
<evidence type="ECO:0000313" key="11">
    <source>
        <dbReference type="Proteomes" id="UP001229421"/>
    </source>
</evidence>
<evidence type="ECO:0000313" key="10">
    <source>
        <dbReference type="EMBL" id="KAK1428019.1"/>
    </source>
</evidence>
<evidence type="ECO:0000256" key="7">
    <source>
        <dbReference type="ARBA" id="ARBA00023146"/>
    </source>
</evidence>
<dbReference type="PANTHER" id="PTHR30075">
    <property type="entry name" value="GLYCYL-TRNA SYNTHETASE"/>
    <property type="match status" value="1"/>
</dbReference>